<evidence type="ECO:0000313" key="2">
    <source>
        <dbReference type="Proteomes" id="UP000501802"/>
    </source>
</evidence>
<dbReference type="Proteomes" id="UP000501802">
    <property type="component" value="Chromosome"/>
</dbReference>
<dbReference type="RefSeq" id="WP_167208959.1">
    <property type="nucleotide sequence ID" value="NZ_CP050063.1"/>
</dbReference>
<reference evidence="1 2" key="1">
    <citation type="submission" date="2020-03" db="EMBL/GenBank/DDBJ databases">
        <authorList>
            <person name="Kim M.K."/>
        </authorList>
    </citation>
    <scope>NUCLEOTIDE SEQUENCE [LARGE SCALE GENOMIC DNA]</scope>
    <source>
        <strain evidence="1 2">BT328</strain>
    </source>
</reference>
<keyword evidence="2" id="KW-1185">Reference proteome</keyword>
<dbReference type="AlphaFoldDB" id="A0A6G9AMM6"/>
<evidence type="ECO:0000313" key="1">
    <source>
        <dbReference type="EMBL" id="QIP13668.1"/>
    </source>
</evidence>
<sequence length="129" mass="14755">MRKSSFASISIQFVNKAVQDAIRRCERIVVVGPSDDYEKIYFFTGKKNYFRYYTIDLTAIDSTVPKRFQQAKRGFYDEVLSREPLAQAVTRIEASQLLNTNSTDQLPPNMPTIKSNSALVQWVKGLLIP</sequence>
<proteinExistence type="predicted"/>
<gene>
    <name evidence="1" type="ORF">G8759_14070</name>
</gene>
<dbReference type="EMBL" id="CP050063">
    <property type="protein sequence ID" value="QIP13668.1"/>
    <property type="molecule type" value="Genomic_DNA"/>
</dbReference>
<dbReference type="KEGG" id="spib:G8759_14070"/>
<accession>A0A6G9AMM6</accession>
<organism evidence="1 2">
    <name type="scientific">Spirosoma aureum</name>
    <dbReference type="NCBI Taxonomy" id="2692134"/>
    <lineage>
        <taxon>Bacteria</taxon>
        <taxon>Pseudomonadati</taxon>
        <taxon>Bacteroidota</taxon>
        <taxon>Cytophagia</taxon>
        <taxon>Cytophagales</taxon>
        <taxon>Cytophagaceae</taxon>
        <taxon>Spirosoma</taxon>
    </lineage>
</organism>
<name>A0A6G9AMM6_9BACT</name>
<protein>
    <submittedName>
        <fullName evidence="1">Uncharacterized protein</fullName>
    </submittedName>
</protein>